<evidence type="ECO:0000313" key="3">
    <source>
        <dbReference type="Proteomes" id="UP000594263"/>
    </source>
</evidence>
<dbReference type="Proteomes" id="UP000594263">
    <property type="component" value="Unplaced"/>
</dbReference>
<dbReference type="InterPro" id="IPR008507">
    <property type="entry name" value="DUF789"/>
</dbReference>
<sequence length="339" mass="38363">MTMFRKAAMPSASAGGRGYSILERNNLERFLDSVTPCLPLHSVPRSHIHGMDNNWLPVGDEPVPYFQLADLWHGFDKASAYGVGSRVLFDNGDVVTQYYSPFLSAIQLFTGTPYASARCNSDISWSDDNESEKVSRSTSNDDSSPTWEVHSNGTAENNSSLSSDKRGHPYLSYSEFASPFWRVPLYDKVLELAQTRPELMTLKSVELSPSSWMAVLWYPVYNIPSQRRSKDLSTIFLTFYTLSSSFLDNQAIIEREDKVRVPKKSLQQRKSKAAGKKMICLRPFGLSSFKMCGNTWTQTESDLEKISSLQSAADSWLKQLGFFHHDFSFYLTHPSEVHK</sequence>
<reference evidence="2" key="1">
    <citation type="submission" date="2021-01" db="UniProtKB">
        <authorList>
            <consortium name="EnsemblPlants"/>
        </authorList>
    </citation>
    <scope>IDENTIFICATION</scope>
</reference>
<dbReference type="Gramene" id="Kaladp0035s0072.1.v1.1">
    <property type="protein sequence ID" value="Kaladp0035s0072.1.v1.1"/>
    <property type="gene ID" value="Kaladp0035s0072.v1.1"/>
</dbReference>
<dbReference type="PANTHER" id="PTHR31343:SF29">
    <property type="entry name" value="DUF789 DOMAIN-CONTAINING PROTEIN"/>
    <property type="match status" value="1"/>
</dbReference>
<protein>
    <submittedName>
        <fullName evidence="2">Uncharacterized protein</fullName>
    </submittedName>
</protein>
<accession>A0A7N0TF34</accession>
<evidence type="ECO:0000256" key="1">
    <source>
        <dbReference type="SAM" id="MobiDB-lite"/>
    </source>
</evidence>
<dbReference type="AlphaFoldDB" id="A0A7N0TF34"/>
<dbReference type="PANTHER" id="PTHR31343">
    <property type="entry name" value="T15D22.8"/>
    <property type="match status" value="1"/>
</dbReference>
<dbReference type="Pfam" id="PF05623">
    <property type="entry name" value="DUF789"/>
    <property type="match status" value="1"/>
</dbReference>
<organism evidence="2 3">
    <name type="scientific">Kalanchoe fedtschenkoi</name>
    <name type="common">Lavender scallops</name>
    <name type="synonym">South American air plant</name>
    <dbReference type="NCBI Taxonomy" id="63787"/>
    <lineage>
        <taxon>Eukaryota</taxon>
        <taxon>Viridiplantae</taxon>
        <taxon>Streptophyta</taxon>
        <taxon>Embryophyta</taxon>
        <taxon>Tracheophyta</taxon>
        <taxon>Spermatophyta</taxon>
        <taxon>Magnoliopsida</taxon>
        <taxon>eudicotyledons</taxon>
        <taxon>Gunneridae</taxon>
        <taxon>Pentapetalae</taxon>
        <taxon>Saxifragales</taxon>
        <taxon>Crassulaceae</taxon>
        <taxon>Kalanchoe</taxon>
    </lineage>
</organism>
<proteinExistence type="predicted"/>
<feature type="compositionally biased region" description="Polar residues" evidence="1">
    <location>
        <begin position="136"/>
        <end position="162"/>
    </location>
</feature>
<dbReference type="OMA" id="HDYPCLM"/>
<dbReference type="EnsemblPlants" id="Kaladp0035s0072.1.v1.1">
    <property type="protein sequence ID" value="Kaladp0035s0072.1.v1.1"/>
    <property type="gene ID" value="Kaladp0035s0072.v1.1"/>
</dbReference>
<name>A0A7N0TF34_KALFE</name>
<keyword evidence="3" id="KW-1185">Reference proteome</keyword>
<evidence type="ECO:0000313" key="2">
    <source>
        <dbReference type="EnsemblPlants" id="Kaladp0035s0072.1.v1.1"/>
    </source>
</evidence>
<feature type="region of interest" description="Disordered" evidence="1">
    <location>
        <begin position="125"/>
        <end position="164"/>
    </location>
</feature>